<feature type="compositionally biased region" description="Acidic residues" evidence="1">
    <location>
        <begin position="132"/>
        <end position="150"/>
    </location>
</feature>
<keyword evidence="4" id="KW-1185">Reference proteome</keyword>
<dbReference type="Proteomes" id="UP000799424">
    <property type="component" value="Unassembled WGS sequence"/>
</dbReference>
<feature type="compositionally biased region" description="Low complexity" evidence="1">
    <location>
        <begin position="292"/>
        <end position="302"/>
    </location>
</feature>
<organism evidence="3 4">
    <name type="scientific">Ophiobolus disseminans</name>
    <dbReference type="NCBI Taxonomy" id="1469910"/>
    <lineage>
        <taxon>Eukaryota</taxon>
        <taxon>Fungi</taxon>
        <taxon>Dikarya</taxon>
        <taxon>Ascomycota</taxon>
        <taxon>Pezizomycotina</taxon>
        <taxon>Dothideomycetes</taxon>
        <taxon>Pleosporomycetidae</taxon>
        <taxon>Pleosporales</taxon>
        <taxon>Pleosporineae</taxon>
        <taxon>Phaeosphaeriaceae</taxon>
        <taxon>Ophiobolus</taxon>
    </lineage>
</organism>
<dbReference type="GO" id="GO:0017025">
    <property type="term" value="F:TBP-class protein binding"/>
    <property type="evidence" value="ECO:0007669"/>
    <property type="project" value="TreeGrafter"/>
</dbReference>
<dbReference type="AlphaFoldDB" id="A0A6A6ZT39"/>
<dbReference type="GO" id="GO:0070860">
    <property type="term" value="C:RNA polymerase I core factor complex"/>
    <property type="evidence" value="ECO:0007669"/>
    <property type="project" value="TreeGrafter"/>
</dbReference>
<feature type="region of interest" description="Disordered" evidence="1">
    <location>
        <begin position="265"/>
        <end position="302"/>
    </location>
</feature>
<dbReference type="GO" id="GO:0001164">
    <property type="term" value="F:RNA polymerase I core promoter sequence-specific DNA binding"/>
    <property type="evidence" value="ECO:0007669"/>
    <property type="project" value="TreeGrafter"/>
</dbReference>
<gene>
    <name evidence="3" type="ORF">CC86DRAFT_371613</name>
</gene>
<feature type="region of interest" description="Disordered" evidence="1">
    <location>
        <begin position="183"/>
        <end position="252"/>
    </location>
</feature>
<dbReference type="OrthoDB" id="5346740at2759"/>
<feature type="compositionally biased region" description="Polar residues" evidence="1">
    <location>
        <begin position="18"/>
        <end position="27"/>
    </location>
</feature>
<sequence length="539" mass="60905">MQRFVKNHGGVDGPPNAQDAQKTSNRQAIAANAKVSTKHRPSSRQSHSAQVPSGIPSRGLGNVQNTSAAIQHAPHRGISGPRQKRDLYDTDGDSIDTTVNQPVVKVEDSQQGHQQPYPQPDQIVDLGSEAKSDEEESDVEEGEDEYDNEYNNEPVFTQQDVDYLTQQNQLHLSRSEAFAYLQQNQPGRFRTIDGDSYPTTTEGDPSEVHRDQEPPSEYYDDEGQVSPSPQRHAINGHRPLTPPSMHRGPMAPAVNRTMNRDYAIFNQSAALRNQQRANNLGQLPANSHQGNAAPLPSSQLPSYSQANREVFQPKSPNPQAHPNHHVAFQQPHQPQVNIPQPPPKRSQGMIHPQVRISVEHPQTARTKEVPIIQPQQVAQPRDEQIPAHPYGDYDLEILHKMHYDQLKNESFDTDPRAPDQPLSDDMLQTPLVERLEHVQKNLEPAKQVEFFHSLPTTEWEDAGDWFLDQFSSIITRTKEARQKKRKLAQGFEDEIEKRHEHVNKKQNQVEDAMNKMKAQGEGLVPRSPRPSESPRRKKT</sequence>
<dbReference type="Pfam" id="PF15463">
    <property type="entry name" value="ECM11"/>
    <property type="match status" value="1"/>
</dbReference>
<feature type="region of interest" description="Disordered" evidence="1">
    <location>
        <begin position="491"/>
        <end position="539"/>
    </location>
</feature>
<feature type="compositionally biased region" description="Low complexity" evidence="1">
    <location>
        <begin position="369"/>
        <end position="379"/>
    </location>
</feature>
<proteinExistence type="predicted"/>
<feature type="compositionally biased region" description="Polar residues" evidence="1">
    <location>
        <begin position="265"/>
        <end position="290"/>
    </location>
</feature>
<dbReference type="InterPro" id="IPR053029">
    <property type="entry name" value="RNA_pol_I-specific_init_factor"/>
</dbReference>
<reference evidence="3" key="1">
    <citation type="journal article" date="2020" name="Stud. Mycol.">
        <title>101 Dothideomycetes genomes: a test case for predicting lifestyles and emergence of pathogens.</title>
        <authorList>
            <person name="Haridas S."/>
            <person name="Albert R."/>
            <person name="Binder M."/>
            <person name="Bloem J."/>
            <person name="Labutti K."/>
            <person name="Salamov A."/>
            <person name="Andreopoulos B."/>
            <person name="Baker S."/>
            <person name="Barry K."/>
            <person name="Bills G."/>
            <person name="Bluhm B."/>
            <person name="Cannon C."/>
            <person name="Castanera R."/>
            <person name="Culley D."/>
            <person name="Daum C."/>
            <person name="Ezra D."/>
            <person name="Gonzalez J."/>
            <person name="Henrissat B."/>
            <person name="Kuo A."/>
            <person name="Liang C."/>
            <person name="Lipzen A."/>
            <person name="Lutzoni F."/>
            <person name="Magnuson J."/>
            <person name="Mondo S."/>
            <person name="Nolan M."/>
            <person name="Ohm R."/>
            <person name="Pangilinan J."/>
            <person name="Park H.-J."/>
            <person name="Ramirez L."/>
            <person name="Alfaro M."/>
            <person name="Sun H."/>
            <person name="Tritt A."/>
            <person name="Yoshinaga Y."/>
            <person name="Zwiers L.-H."/>
            <person name="Turgeon B."/>
            <person name="Goodwin S."/>
            <person name="Spatafora J."/>
            <person name="Crous P."/>
            <person name="Grigoriev I."/>
        </authorList>
    </citation>
    <scope>NUCLEOTIDE SEQUENCE</scope>
    <source>
        <strain evidence="3">CBS 113818</strain>
    </source>
</reference>
<feature type="region of interest" description="Disordered" evidence="1">
    <location>
        <begin position="1"/>
        <end position="155"/>
    </location>
</feature>
<dbReference type="PANTHER" id="PTHR28244:SF3">
    <property type="entry name" value="EXTRACELLULAR MUTANT PROTEIN 11 C-TERMINAL DOMAIN-CONTAINING PROTEIN"/>
    <property type="match status" value="1"/>
</dbReference>
<dbReference type="EMBL" id="MU006230">
    <property type="protein sequence ID" value="KAF2824231.1"/>
    <property type="molecule type" value="Genomic_DNA"/>
</dbReference>
<evidence type="ECO:0000259" key="2">
    <source>
        <dbReference type="Pfam" id="PF15463"/>
    </source>
</evidence>
<accession>A0A6A6ZT39</accession>
<dbReference type="PANTHER" id="PTHR28244">
    <property type="entry name" value="RNA POLYMERASE I-SPECIFIC TRANSCRIPTION INITIATION FACTOR RRN11"/>
    <property type="match status" value="1"/>
</dbReference>
<name>A0A6A6ZT39_9PLEO</name>
<evidence type="ECO:0000313" key="4">
    <source>
        <dbReference type="Proteomes" id="UP000799424"/>
    </source>
</evidence>
<feature type="domain" description="Extracellular mutant protein 11 C-terminal" evidence="2">
    <location>
        <begin position="392"/>
        <end position="523"/>
    </location>
</feature>
<protein>
    <recommendedName>
        <fullName evidence="2">Extracellular mutant protein 11 C-terminal domain-containing protein</fullName>
    </recommendedName>
</protein>
<feature type="region of interest" description="Disordered" evidence="1">
    <location>
        <begin position="360"/>
        <end position="387"/>
    </location>
</feature>
<evidence type="ECO:0000313" key="3">
    <source>
        <dbReference type="EMBL" id="KAF2824231.1"/>
    </source>
</evidence>
<dbReference type="GO" id="GO:0042790">
    <property type="term" value="P:nucleolar large rRNA transcription by RNA polymerase I"/>
    <property type="evidence" value="ECO:0007669"/>
    <property type="project" value="TreeGrafter"/>
</dbReference>
<dbReference type="InterPro" id="IPR029178">
    <property type="entry name" value="Ecm11_C"/>
</dbReference>
<evidence type="ECO:0000256" key="1">
    <source>
        <dbReference type="SAM" id="MobiDB-lite"/>
    </source>
</evidence>